<sequence length="262" mass="30092">MGWLPIVTILELIFSKLVRAFYSRVTYGLGGPIISTVRGVEIQLDPKSICRIFDITPVGFRTWGQGQVHPGVEEKTEIREMEISSLGTRMEELAVVSDTRFYSMEDCMDQYQTGFTYQFEYLQQRFERFRGQKAEPVEALANRLNRLGNRSIGWGIGRPRLKENRLYAKKKKCEFTQTEIKFLRHLVFKKQIQMDGSKMAAIHDWPSPTKGCRWGEDYWKIGGLAASINSPCVRRGRLGECTIRLGYAPFLTTIAFRRVGSA</sequence>
<dbReference type="SUPFAM" id="SSF56672">
    <property type="entry name" value="DNA/RNA polymerases"/>
    <property type="match status" value="1"/>
</dbReference>
<name>A5BNZ8_VITVI</name>
<dbReference type="InterPro" id="IPR043502">
    <property type="entry name" value="DNA/RNA_pol_sf"/>
</dbReference>
<dbReference type="InterPro" id="IPR043128">
    <property type="entry name" value="Rev_trsase/Diguanyl_cyclase"/>
</dbReference>
<gene>
    <name evidence="2" type="ORF">VITISV_040298</name>
</gene>
<accession>A5BNZ8</accession>
<feature type="chain" id="PRO_5002678430" evidence="1">
    <location>
        <begin position="21"/>
        <end position="262"/>
    </location>
</feature>
<dbReference type="EMBL" id="AM466136">
    <property type="protein sequence ID" value="CAN68154.1"/>
    <property type="molecule type" value="Genomic_DNA"/>
</dbReference>
<evidence type="ECO:0000313" key="2">
    <source>
        <dbReference type="EMBL" id="CAN68154.1"/>
    </source>
</evidence>
<protein>
    <submittedName>
        <fullName evidence="2">Uncharacterized protein</fullName>
    </submittedName>
</protein>
<feature type="signal peptide" evidence="1">
    <location>
        <begin position="1"/>
        <end position="20"/>
    </location>
</feature>
<evidence type="ECO:0000256" key="1">
    <source>
        <dbReference type="SAM" id="SignalP"/>
    </source>
</evidence>
<dbReference type="Gene3D" id="3.30.70.270">
    <property type="match status" value="1"/>
</dbReference>
<dbReference type="AlphaFoldDB" id="A5BNZ8"/>
<reference evidence="2" key="1">
    <citation type="journal article" date="2007" name="PLoS ONE">
        <title>The first genome sequence of an elite grapevine cultivar (Pinot noir Vitis vinifera L.): coping with a highly heterozygous genome.</title>
        <authorList>
            <person name="Velasco R."/>
            <person name="Zharkikh A."/>
            <person name="Troggio M."/>
            <person name="Cartwright D.A."/>
            <person name="Cestaro A."/>
            <person name="Pruss D."/>
            <person name="Pindo M."/>
            <person name="FitzGerald L.M."/>
            <person name="Vezzulli S."/>
            <person name="Reid J."/>
            <person name="Malacarne G."/>
            <person name="Iliev D."/>
            <person name="Coppola G."/>
            <person name="Wardell B."/>
            <person name="Micheletti D."/>
            <person name="Macalma T."/>
            <person name="Facci M."/>
            <person name="Mitchell J.T."/>
            <person name="Perazzolli M."/>
            <person name="Eldredge G."/>
            <person name="Gatto P."/>
            <person name="Oyzerski R."/>
            <person name="Moretto M."/>
            <person name="Gutin N."/>
            <person name="Stefanini M."/>
            <person name="Chen Y."/>
            <person name="Segala C."/>
            <person name="Davenport C."/>
            <person name="Dematte L."/>
            <person name="Mraz A."/>
            <person name="Battilana J."/>
            <person name="Stormo K."/>
            <person name="Costa F."/>
            <person name="Tao Q."/>
            <person name="Si-Ammour A."/>
            <person name="Harkins T."/>
            <person name="Lackey A."/>
            <person name="Perbost C."/>
            <person name="Taillon B."/>
            <person name="Stella A."/>
            <person name="Solovyev V."/>
            <person name="Fawcett J.A."/>
            <person name="Sterck L."/>
            <person name="Vandepoele K."/>
            <person name="Grando S.M."/>
            <person name="Toppo S."/>
            <person name="Moser C."/>
            <person name="Lanchbury J."/>
            <person name="Bogden R."/>
            <person name="Skolnick M."/>
            <person name="Sgaramella V."/>
            <person name="Bhatnagar S.K."/>
            <person name="Fontana P."/>
            <person name="Gutin A."/>
            <person name="Van de Peer Y."/>
            <person name="Salamini F."/>
            <person name="Viola R."/>
        </authorList>
    </citation>
    <scope>NUCLEOTIDE SEQUENCE</scope>
</reference>
<organism evidence="2">
    <name type="scientific">Vitis vinifera</name>
    <name type="common">Grape</name>
    <dbReference type="NCBI Taxonomy" id="29760"/>
    <lineage>
        <taxon>Eukaryota</taxon>
        <taxon>Viridiplantae</taxon>
        <taxon>Streptophyta</taxon>
        <taxon>Embryophyta</taxon>
        <taxon>Tracheophyta</taxon>
        <taxon>Spermatophyta</taxon>
        <taxon>Magnoliopsida</taxon>
        <taxon>eudicotyledons</taxon>
        <taxon>Gunneridae</taxon>
        <taxon>Pentapetalae</taxon>
        <taxon>rosids</taxon>
        <taxon>Vitales</taxon>
        <taxon>Vitaceae</taxon>
        <taxon>Viteae</taxon>
        <taxon>Vitis</taxon>
    </lineage>
</organism>
<proteinExistence type="predicted"/>
<keyword evidence="1" id="KW-0732">Signal</keyword>